<dbReference type="AlphaFoldDB" id="A0A4P9ZUK9"/>
<dbReference type="Pfam" id="PF00722">
    <property type="entry name" value="Glyco_hydro_16"/>
    <property type="match status" value="1"/>
</dbReference>
<dbReference type="Gene3D" id="2.60.120.200">
    <property type="match status" value="1"/>
</dbReference>
<feature type="compositionally biased region" description="Low complexity" evidence="3">
    <location>
        <begin position="234"/>
        <end position="287"/>
    </location>
</feature>
<keyword evidence="4" id="KW-0732">Signal</keyword>
<dbReference type="InterPro" id="IPR044791">
    <property type="entry name" value="Beta-glucanase/XTH"/>
</dbReference>
<dbReference type="STRING" id="215637.A0A4P9ZUK9"/>
<dbReference type="PANTHER" id="PTHR31062">
    <property type="entry name" value="XYLOGLUCAN ENDOTRANSGLUCOSYLASE/HYDROLASE PROTEIN 8-RELATED"/>
    <property type="match status" value="1"/>
</dbReference>
<reference evidence="7" key="1">
    <citation type="journal article" date="2018" name="Nat. Microbiol.">
        <title>Leveraging single-cell genomics to expand the fungal tree of life.</title>
        <authorList>
            <person name="Ahrendt S.R."/>
            <person name="Quandt C.A."/>
            <person name="Ciobanu D."/>
            <person name="Clum A."/>
            <person name="Salamov A."/>
            <person name="Andreopoulos B."/>
            <person name="Cheng J.F."/>
            <person name="Woyke T."/>
            <person name="Pelin A."/>
            <person name="Henrissat B."/>
            <person name="Reynolds N.K."/>
            <person name="Benny G.L."/>
            <person name="Smith M.E."/>
            <person name="James T.Y."/>
            <person name="Grigoriev I.V."/>
        </authorList>
    </citation>
    <scope>NUCLEOTIDE SEQUENCE [LARGE SCALE GENOMIC DNA]</scope>
    <source>
        <strain evidence="7">RSA 468</strain>
    </source>
</reference>
<feature type="domain" description="GH16" evidence="5">
    <location>
        <begin position="1"/>
        <end position="213"/>
    </location>
</feature>
<feature type="signal peptide" evidence="4">
    <location>
        <begin position="1"/>
        <end position="19"/>
    </location>
</feature>
<accession>A0A4P9ZUK9</accession>
<evidence type="ECO:0000313" key="6">
    <source>
        <dbReference type="EMBL" id="RKP36482.1"/>
    </source>
</evidence>
<keyword evidence="1 6" id="KW-0378">Hydrolase</keyword>
<organism evidence="6 7">
    <name type="scientific">Dimargaris cristalligena</name>
    <dbReference type="NCBI Taxonomy" id="215637"/>
    <lineage>
        <taxon>Eukaryota</taxon>
        <taxon>Fungi</taxon>
        <taxon>Fungi incertae sedis</taxon>
        <taxon>Zoopagomycota</taxon>
        <taxon>Kickxellomycotina</taxon>
        <taxon>Dimargaritomycetes</taxon>
        <taxon>Dimargaritales</taxon>
        <taxon>Dimargaritaceae</taxon>
        <taxon>Dimargaris</taxon>
    </lineage>
</organism>
<dbReference type="GO" id="GO:0004553">
    <property type="term" value="F:hydrolase activity, hydrolyzing O-glycosyl compounds"/>
    <property type="evidence" value="ECO:0007669"/>
    <property type="project" value="InterPro"/>
</dbReference>
<feature type="compositionally biased region" description="Low complexity" evidence="3">
    <location>
        <begin position="314"/>
        <end position="327"/>
    </location>
</feature>
<feature type="region of interest" description="Disordered" evidence="3">
    <location>
        <begin position="234"/>
        <end position="376"/>
    </location>
</feature>
<gene>
    <name evidence="6" type="ORF">BJ085DRAFT_39684</name>
</gene>
<dbReference type="GO" id="GO:0005975">
    <property type="term" value="P:carbohydrate metabolic process"/>
    <property type="evidence" value="ECO:0007669"/>
    <property type="project" value="InterPro"/>
</dbReference>
<dbReference type="InterPro" id="IPR000757">
    <property type="entry name" value="Beta-glucanase-like"/>
</dbReference>
<evidence type="ECO:0000313" key="7">
    <source>
        <dbReference type="Proteomes" id="UP000268162"/>
    </source>
</evidence>
<keyword evidence="7" id="KW-1185">Reference proteome</keyword>
<dbReference type="SUPFAM" id="SSF49899">
    <property type="entry name" value="Concanavalin A-like lectins/glucanases"/>
    <property type="match status" value="1"/>
</dbReference>
<name>A0A4P9ZUK9_9FUNG</name>
<dbReference type="InterPro" id="IPR013320">
    <property type="entry name" value="ConA-like_dom_sf"/>
</dbReference>
<evidence type="ECO:0000256" key="2">
    <source>
        <dbReference type="ARBA" id="ARBA00023295"/>
    </source>
</evidence>
<evidence type="ECO:0000256" key="3">
    <source>
        <dbReference type="SAM" id="MobiDB-lite"/>
    </source>
</evidence>
<protein>
    <submittedName>
        <fullName evidence="6">Glycosyl hydrolases family 16-domain-containing protein</fullName>
    </submittedName>
</protein>
<dbReference type="PROSITE" id="PS51762">
    <property type="entry name" value="GH16_2"/>
    <property type="match status" value="1"/>
</dbReference>
<proteinExistence type="predicted"/>
<dbReference type="Proteomes" id="UP000268162">
    <property type="component" value="Unassembled WGS sequence"/>
</dbReference>
<feature type="chain" id="PRO_5020571030" evidence="4">
    <location>
        <begin position="20"/>
        <end position="376"/>
    </location>
</feature>
<evidence type="ECO:0000256" key="1">
    <source>
        <dbReference type="ARBA" id="ARBA00022801"/>
    </source>
</evidence>
<dbReference type="EMBL" id="ML002646">
    <property type="protein sequence ID" value="RKP36482.1"/>
    <property type="molecule type" value="Genomic_DNA"/>
</dbReference>
<evidence type="ECO:0000259" key="5">
    <source>
        <dbReference type="PROSITE" id="PS51762"/>
    </source>
</evidence>
<evidence type="ECO:0000256" key="4">
    <source>
        <dbReference type="SAM" id="SignalP"/>
    </source>
</evidence>
<feature type="compositionally biased region" description="Low complexity" evidence="3">
    <location>
        <begin position="339"/>
        <end position="360"/>
    </location>
</feature>
<sequence length="376" mass="39766">MKFAILPSLLASGLALVNAATPECTPKRWDFNAPADMNDFVPLGCGQQAYVDNGNMVWALTKDCNATTMAYPHAIAEGKVSARIKAGDKNGMVTAFIMMGWTPGQVDELDFEWVGRDLSQVQSMLFVNGQRDGPDAHEIDYPVPGGDASADYYLYAIEFTANFVKWSVNGDVFRTVVRKDGQPFPAHADHLQFGVWDGSHQMYWAGVMEWEKYDRAFAYMDWLEITPYCDGVPTSTIPDSPTPPTTTASSVTSTTAATTSTTSDLNTSTSSAATSSADQTSTTAMSSNDATSTSDVTVAPTGTDASTGTDVSVAPTDTDASTGTDATVAPTDTNASTGTDVSVAPTDTVVPTDTSSSGPVYPTTGPPKCRPRAIQV</sequence>
<keyword evidence="2" id="KW-0326">Glycosidase</keyword>